<feature type="transmembrane region" description="Helical" evidence="1">
    <location>
        <begin position="117"/>
        <end position="136"/>
    </location>
</feature>
<proteinExistence type="predicted"/>
<name>A0A7T0G2B2_9BACT</name>
<organism evidence="2 3">
    <name type="scientific">Candidatus Nitrohelix vancouverensis</name>
    <dbReference type="NCBI Taxonomy" id="2705534"/>
    <lineage>
        <taxon>Bacteria</taxon>
        <taxon>Pseudomonadati</taxon>
        <taxon>Nitrospinota/Tectimicrobiota group</taxon>
        <taxon>Nitrospinota</taxon>
        <taxon>Nitrospinia</taxon>
        <taxon>Nitrospinales</taxon>
        <taxon>Nitrospinaceae</taxon>
        <taxon>Candidatus Nitrohelix</taxon>
    </lineage>
</organism>
<evidence type="ECO:0000256" key="1">
    <source>
        <dbReference type="SAM" id="Phobius"/>
    </source>
</evidence>
<dbReference type="PANTHER" id="PTHR30221:SF1">
    <property type="entry name" value="SMALL-CONDUCTANCE MECHANOSENSITIVE CHANNEL"/>
    <property type="match status" value="1"/>
</dbReference>
<dbReference type="GO" id="GO:0008381">
    <property type="term" value="F:mechanosensitive monoatomic ion channel activity"/>
    <property type="evidence" value="ECO:0007669"/>
    <property type="project" value="InterPro"/>
</dbReference>
<keyword evidence="1" id="KW-1133">Transmembrane helix</keyword>
<protein>
    <submittedName>
        <fullName evidence="2">Mechanosensitive ion channel</fullName>
    </submittedName>
</protein>
<feature type="transmembrane region" description="Helical" evidence="1">
    <location>
        <begin position="46"/>
        <end position="65"/>
    </location>
</feature>
<accession>A0A7T0G2B2</accession>
<dbReference type="KEGG" id="nva:G3M78_01495"/>
<feature type="transmembrane region" description="Helical" evidence="1">
    <location>
        <begin position="182"/>
        <end position="206"/>
    </location>
</feature>
<evidence type="ECO:0000313" key="3">
    <source>
        <dbReference type="Proteomes" id="UP000594464"/>
    </source>
</evidence>
<gene>
    <name evidence="2" type="ORF">G3M78_01495</name>
</gene>
<dbReference type="InterPro" id="IPR045275">
    <property type="entry name" value="MscS_archaea/bacteria_type"/>
</dbReference>
<dbReference type="Pfam" id="PF05552">
    <property type="entry name" value="MS_channel_1st_1"/>
    <property type="match status" value="2"/>
</dbReference>
<dbReference type="InterPro" id="IPR008910">
    <property type="entry name" value="MSC_TM_helix"/>
</dbReference>
<dbReference type="Proteomes" id="UP000594464">
    <property type="component" value="Chromosome"/>
</dbReference>
<evidence type="ECO:0000313" key="2">
    <source>
        <dbReference type="EMBL" id="QPJ64145.1"/>
    </source>
</evidence>
<feature type="transmembrane region" description="Helical" evidence="1">
    <location>
        <begin position="86"/>
        <end position="111"/>
    </location>
</feature>
<dbReference type="AlphaFoldDB" id="A0A7T0G2B2"/>
<keyword evidence="1" id="KW-0812">Transmembrane</keyword>
<feature type="transmembrane region" description="Helical" evidence="1">
    <location>
        <begin position="21"/>
        <end position="40"/>
    </location>
</feature>
<reference evidence="3" key="1">
    <citation type="submission" date="2020-02" db="EMBL/GenBank/DDBJ databases">
        <title>Genomic and physiological characterization of two novel Nitrospinaceae genera.</title>
        <authorList>
            <person name="Mueller A.J."/>
            <person name="Jung M.-Y."/>
            <person name="Strachan C.R."/>
            <person name="Herbold C.W."/>
            <person name="Kirkegaard R.H."/>
            <person name="Daims H."/>
        </authorList>
    </citation>
    <scope>NUCLEOTIDE SEQUENCE [LARGE SCALE GENOMIC DNA]</scope>
</reference>
<dbReference type="PANTHER" id="PTHR30221">
    <property type="entry name" value="SMALL-CONDUCTANCE MECHANOSENSITIVE CHANNEL"/>
    <property type="match status" value="1"/>
</dbReference>
<feature type="transmembrane region" description="Helical" evidence="1">
    <location>
        <begin position="157"/>
        <end position="176"/>
    </location>
</feature>
<keyword evidence="1" id="KW-0472">Membrane</keyword>
<dbReference type="Gene3D" id="1.10.287.1260">
    <property type="match status" value="1"/>
</dbReference>
<dbReference type="EMBL" id="CP048620">
    <property type="protein sequence ID" value="QPJ64145.1"/>
    <property type="molecule type" value="Genomic_DNA"/>
</dbReference>
<sequence>MDALSPWIDQLKVQASQWLDLFLNFAPDLLGSLLIVLAGVLVARLLKSFCLSFTMGVNVLLARIFRGGILARFRLSPTFINLFSKIVFWLTILFFASLATQMLGMTAFSIWLNRLAAYVPTLFAGGLVILVGILVSTLARDLVASALDSSQIQNSRLFAAFAQGAVLITAVVIGLDQMSMDITFLVVIVSVLMGTILGGFVAAVALGARDLVSNLIGSHEQQKRYPLGQRIRIGDTEGTVLEWTPTSVVLSTEEGRVTVPARLFQSQPTLLYIKDVGNE</sequence>